<evidence type="ECO:0000259" key="1">
    <source>
        <dbReference type="PROSITE" id="PS50800"/>
    </source>
</evidence>
<dbReference type="InterPro" id="IPR003034">
    <property type="entry name" value="SAP_dom"/>
</dbReference>
<name>A0A1G4IXP6_9SACH</name>
<feature type="domain" description="SAP" evidence="1">
    <location>
        <begin position="59"/>
        <end position="93"/>
    </location>
</feature>
<dbReference type="OrthoDB" id="3993201at2759"/>
<proteinExistence type="predicted"/>
<evidence type="ECO:0000313" key="3">
    <source>
        <dbReference type="Proteomes" id="UP000191024"/>
    </source>
</evidence>
<dbReference type="InterPro" id="IPR036361">
    <property type="entry name" value="SAP_dom_sf"/>
</dbReference>
<dbReference type="Gene3D" id="1.10.720.30">
    <property type="entry name" value="SAP domain"/>
    <property type="match status" value="1"/>
</dbReference>
<dbReference type="SUPFAM" id="SSF68906">
    <property type="entry name" value="SAP domain"/>
    <property type="match status" value="1"/>
</dbReference>
<organism evidence="2 3">
    <name type="scientific">Lachancea mirantina</name>
    <dbReference type="NCBI Taxonomy" id="1230905"/>
    <lineage>
        <taxon>Eukaryota</taxon>
        <taxon>Fungi</taxon>
        <taxon>Dikarya</taxon>
        <taxon>Ascomycota</taxon>
        <taxon>Saccharomycotina</taxon>
        <taxon>Saccharomycetes</taxon>
        <taxon>Saccharomycetales</taxon>
        <taxon>Saccharomycetaceae</taxon>
        <taxon>Lachancea</taxon>
    </lineage>
</organism>
<evidence type="ECO:0000313" key="2">
    <source>
        <dbReference type="EMBL" id="SCU81759.1"/>
    </source>
</evidence>
<keyword evidence="3" id="KW-1185">Reference proteome</keyword>
<sequence>MTSLARQAASSGLKFGALGRSFYPTQRGQLWQQTMRRSVHNTSAQSHTTILSSDKLASFNIMSLKALKNECRSRGLKVSGKKLELVERIMAAESQGVLSRGTLGAVGARKIHVSALLQKDTRAGATKPVDAVKMPDVAATEASVSAPEKDYILQIPPLSKNAAQKPVTNLEKQLSERNNADSTNGFPEVSTPDQEKVIFQSEAPEATVEIVNEEFETAKDTNTPTMSAQGGSSKEFSGRDKTFFLGFVTAVTGWWSLKLWE</sequence>
<dbReference type="EMBL" id="LT598464">
    <property type="protein sequence ID" value="SCU81759.1"/>
    <property type="molecule type" value="Genomic_DNA"/>
</dbReference>
<gene>
    <name evidence="2" type="ORF">LAMI_0B07558G</name>
</gene>
<dbReference type="Proteomes" id="UP000191024">
    <property type="component" value="Chromosome B"/>
</dbReference>
<dbReference type="STRING" id="1230905.A0A1G4IXP6"/>
<reference evidence="2 3" key="1">
    <citation type="submission" date="2016-03" db="EMBL/GenBank/DDBJ databases">
        <authorList>
            <person name="Devillers H."/>
        </authorList>
    </citation>
    <scope>NUCLEOTIDE SEQUENCE [LARGE SCALE GENOMIC DNA]</scope>
    <source>
        <strain evidence="2">CBS 11717</strain>
    </source>
</reference>
<dbReference type="PROSITE" id="PS50800">
    <property type="entry name" value="SAP"/>
    <property type="match status" value="1"/>
</dbReference>
<dbReference type="SMART" id="SM00513">
    <property type="entry name" value="SAP"/>
    <property type="match status" value="1"/>
</dbReference>
<dbReference type="AlphaFoldDB" id="A0A1G4IXP6"/>
<protein>
    <submittedName>
        <fullName evidence="2">LAMI_0B07558g1_1</fullName>
    </submittedName>
</protein>
<dbReference type="Pfam" id="PF02037">
    <property type="entry name" value="SAP"/>
    <property type="match status" value="1"/>
</dbReference>
<accession>A0A1G4IXP6</accession>